<protein>
    <submittedName>
        <fullName evidence="1">Uncharacterized protein</fullName>
    </submittedName>
</protein>
<comment type="caution">
    <text evidence="1">The sequence shown here is derived from an EMBL/GenBank/DDBJ whole genome shotgun (WGS) entry which is preliminary data.</text>
</comment>
<dbReference type="EMBL" id="JAUOEL010000007">
    <property type="protein sequence ID" value="MDO5976224.1"/>
    <property type="molecule type" value="Genomic_DNA"/>
</dbReference>
<organism evidence="1 2">
    <name type="scientific">Flavivirga jejuensis</name>
    <dbReference type="NCBI Taxonomy" id="870487"/>
    <lineage>
        <taxon>Bacteria</taxon>
        <taxon>Pseudomonadati</taxon>
        <taxon>Bacteroidota</taxon>
        <taxon>Flavobacteriia</taxon>
        <taxon>Flavobacteriales</taxon>
        <taxon>Flavobacteriaceae</taxon>
        <taxon>Flavivirga</taxon>
    </lineage>
</organism>
<gene>
    <name evidence="1" type="ORF">Q4Q40_18645</name>
</gene>
<dbReference type="RefSeq" id="WP_303303495.1">
    <property type="nucleotide sequence ID" value="NZ_BAABDA010000028.1"/>
</dbReference>
<keyword evidence="2" id="KW-1185">Reference proteome</keyword>
<evidence type="ECO:0000313" key="1">
    <source>
        <dbReference type="EMBL" id="MDO5976224.1"/>
    </source>
</evidence>
<name>A0ABT8WTC6_9FLAO</name>
<proteinExistence type="predicted"/>
<dbReference type="Proteomes" id="UP001176806">
    <property type="component" value="Unassembled WGS sequence"/>
</dbReference>
<accession>A0ABT8WTC6</accession>
<sequence>MNNIIYSLFNSYSKVNMIKILDFLIDDINNICAEWHPLGFIYIKLIQGKKNDYRLHIWPKETRSSNKTKHPIHNHIYNIESLVVSGKVGCEAYSIEKKTISKTKLYKVHYSKSGSKLVSTNESVNIEKKNISWTNTGNTYIIEKGDYHQSVVEQNTFAATVVKNYNKSDNIKPTVIVNEVDFYKHNCPTEKIDKDFVLVKLKELRNRVNNNL</sequence>
<reference evidence="1" key="1">
    <citation type="submission" date="2023-07" db="EMBL/GenBank/DDBJ databases">
        <title>Two novel species in the genus Flavivirga.</title>
        <authorList>
            <person name="Kwon K."/>
        </authorList>
    </citation>
    <scope>NUCLEOTIDE SEQUENCE</scope>
    <source>
        <strain evidence="1">KACC 14158</strain>
    </source>
</reference>
<evidence type="ECO:0000313" key="2">
    <source>
        <dbReference type="Proteomes" id="UP001176806"/>
    </source>
</evidence>